<evidence type="ECO:0000313" key="2">
    <source>
        <dbReference type="Proteomes" id="UP000271008"/>
    </source>
</evidence>
<dbReference type="Proteomes" id="UP000271008">
    <property type="component" value="Unassembled WGS sequence"/>
</dbReference>
<accession>A0A3P1X325</accession>
<organism evidence="1 2">
    <name type="scientific">Escherichia coli</name>
    <dbReference type="NCBI Taxonomy" id="562"/>
    <lineage>
        <taxon>Bacteria</taxon>
        <taxon>Pseudomonadati</taxon>
        <taxon>Pseudomonadota</taxon>
        <taxon>Gammaproteobacteria</taxon>
        <taxon>Enterobacterales</taxon>
        <taxon>Enterobacteriaceae</taxon>
        <taxon>Escherichia</taxon>
    </lineage>
</organism>
<feature type="non-terminal residue" evidence="1">
    <location>
        <position position="1"/>
    </location>
</feature>
<proteinExistence type="predicted"/>
<sequence length="128" mass="13325">VTKYTNETFRTPAGEGEEYAGLFANGGVGLGLAVNLDVESNINISNNSRVAGISLTQGNTVNNTYTTESHTWDNNISVIDSTVTSGSVTTLEDSGFYGNSAEPSDYSGKGGANDVALYFSDSAASNYS</sequence>
<evidence type="ECO:0000313" key="1">
    <source>
        <dbReference type="EMBL" id="RRD52090.1"/>
    </source>
</evidence>
<reference evidence="1 2" key="1">
    <citation type="submission" date="2018-11" db="EMBL/GenBank/DDBJ databases">
        <title>Enterobacteriaceae from Patient.</title>
        <authorList>
            <person name="Shen C."/>
            <person name="Yang Y."/>
            <person name="Tian G."/>
        </authorList>
    </citation>
    <scope>NUCLEOTIDE SEQUENCE [LARGE SCALE GENOMIC DNA]</scope>
    <source>
        <strain evidence="1 2">GBGD28</strain>
    </source>
</reference>
<feature type="non-terminal residue" evidence="1">
    <location>
        <position position="128"/>
    </location>
</feature>
<evidence type="ECO:0008006" key="3">
    <source>
        <dbReference type="Google" id="ProtNLM"/>
    </source>
</evidence>
<gene>
    <name evidence="1" type="ORF">EIA08_33085</name>
</gene>
<protein>
    <recommendedName>
        <fullName evidence="3">Autotransporter outer membrane beta-barrel domain-containing protein</fullName>
    </recommendedName>
</protein>
<comment type="caution">
    <text evidence="1">The sequence shown here is derived from an EMBL/GenBank/DDBJ whole genome shotgun (WGS) entry which is preliminary data.</text>
</comment>
<dbReference type="AlphaFoldDB" id="A0A3P1X325"/>
<name>A0A3P1X325_ECOLX</name>
<dbReference type="EMBL" id="RQTU01000934">
    <property type="protein sequence ID" value="RRD52090.1"/>
    <property type="molecule type" value="Genomic_DNA"/>
</dbReference>